<dbReference type="Proteomes" id="UP000000267">
    <property type="component" value="Unassembled WGS sequence"/>
</dbReference>
<feature type="signal peptide" evidence="2">
    <location>
        <begin position="1"/>
        <end position="20"/>
    </location>
</feature>
<dbReference type="FunCoup" id="A7TKQ7">
    <property type="interactions" value="26"/>
</dbReference>
<reference evidence="3 4" key="1">
    <citation type="journal article" date="2007" name="Proc. Natl. Acad. Sci. U.S.A.">
        <title>Independent sorting-out of thousands of duplicated gene pairs in two yeast species descended from a whole-genome duplication.</title>
        <authorList>
            <person name="Scannell D.R."/>
            <person name="Frank A.C."/>
            <person name="Conant G.C."/>
            <person name="Byrne K.P."/>
            <person name="Woolfit M."/>
            <person name="Wolfe K.H."/>
        </authorList>
    </citation>
    <scope>NUCLEOTIDE SEQUENCE [LARGE SCALE GENOMIC DNA]</scope>
    <source>
        <strain evidence="4">ATCC 22028 / DSM 70294 / BCRC 21397 / CBS 2163 / NBRC 10782 / NRRL Y-8283 / UCD 57-17</strain>
    </source>
</reference>
<keyword evidence="1" id="KW-1133">Transmembrane helix</keyword>
<accession>A7TKQ7</accession>
<dbReference type="eggNOG" id="ENOG502SC0R">
    <property type="taxonomic scope" value="Eukaryota"/>
</dbReference>
<evidence type="ECO:0000256" key="2">
    <source>
        <dbReference type="SAM" id="SignalP"/>
    </source>
</evidence>
<name>A7TKQ7_VANPO</name>
<dbReference type="AlphaFoldDB" id="A7TKQ7"/>
<evidence type="ECO:0000313" key="4">
    <source>
        <dbReference type="Proteomes" id="UP000000267"/>
    </source>
</evidence>
<proteinExistence type="predicted"/>
<organism evidence="4">
    <name type="scientific">Vanderwaltozyma polyspora (strain ATCC 22028 / DSM 70294 / BCRC 21397 / CBS 2163 / NBRC 10782 / NRRL Y-8283 / UCD 57-17)</name>
    <name type="common">Kluyveromyces polysporus</name>
    <dbReference type="NCBI Taxonomy" id="436907"/>
    <lineage>
        <taxon>Eukaryota</taxon>
        <taxon>Fungi</taxon>
        <taxon>Dikarya</taxon>
        <taxon>Ascomycota</taxon>
        <taxon>Saccharomycotina</taxon>
        <taxon>Saccharomycetes</taxon>
        <taxon>Saccharomycetales</taxon>
        <taxon>Saccharomycetaceae</taxon>
        <taxon>Vanderwaltozyma</taxon>
    </lineage>
</organism>
<gene>
    <name evidence="3" type="ORF">Kpol_1072p39</name>
</gene>
<dbReference type="InParanoid" id="A7TKQ7"/>
<evidence type="ECO:0000313" key="3">
    <source>
        <dbReference type="EMBL" id="EDO17169.1"/>
    </source>
</evidence>
<keyword evidence="1" id="KW-0472">Membrane</keyword>
<dbReference type="GeneID" id="5545368"/>
<protein>
    <submittedName>
        <fullName evidence="3">Uncharacterized protein</fullName>
    </submittedName>
</protein>
<evidence type="ECO:0000256" key="1">
    <source>
        <dbReference type="SAM" id="Phobius"/>
    </source>
</evidence>
<keyword evidence="1" id="KW-0812">Transmembrane</keyword>
<dbReference type="EMBL" id="DS480409">
    <property type="protein sequence ID" value="EDO17169.1"/>
    <property type="molecule type" value="Genomic_DNA"/>
</dbReference>
<dbReference type="HOGENOM" id="CLU_1046622_0_0_1"/>
<dbReference type="OrthoDB" id="4070717at2759"/>
<keyword evidence="2" id="KW-0732">Signal</keyword>
<feature type="transmembrane region" description="Helical" evidence="1">
    <location>
        <begin position="245"/>
        <end position="265"/>
    </location>
</feature>
<dbReference type="RefSeq" id="XP_001645027.1">
    <property type="nucleotide sequence ID" value="XM_001644977.1"/>
</dbReference>
<sequence>MFKQILEFLLLSLLLGYSNAADILLSLNTGDLGGDSIDDLDTKPIIIHIDKSSMSPDVLKHLSKTSNVVFADIPASPQFINLKDLESELNDEIKKAEWNIEAETYRQYSLMNRTNTLFNWLKPNLQKVNMNQNGLVIEIRTTTNNTESDEEDIKFARDSELELESEPELQELELNEQEIGEKYLDRKRTVNKEEIASLTFTANPEVSSSVSKKKVPHNKANEYKAANDSKPTKIKEENMQNSSPFMFPTTLFTAIALTLLIFIHAY</sequence>
<keyword evidence="4" id="KW-1185">Reference proteome</keyword>
<dbReference type="KEGG" id="vpo:Kpol_1072p39"/>
<feature type="chain" id="PRO_5002713562" evidence="2">
    <location>
        <begin position="21"/>
        <end position="266"/>
    </location>
</feature>